<name>A0ABV2CQS4_9RHOO</name>
<dbReference type="RefSeq" id="WP_345928471.1">
    <property type="nucleotide sequence ID" value="NZ_JBDIVF010000006.1"/>
</dbReference>
<accession>A0ABV2CQS4</accession>
<evidence type="ECO:0000313" key="1">
    <source>
        <dbReference type="EMBL" id="MET1490269.1"/>
    </source>
</evidence>
<sequence>MKGLAMLELRPSCECCDADLPGDSPDARICSFECTFCARCAETRLQSVCPNCGGELLPRPRRPAAKLAANPASTERIYRPAGCAGQAADAWPVS</sequence>
<reference evidence="1 2" key="1">
    <citation type="submission" date="2024-07" db="EMBL/GenBank/DDBJ databases">
        <title>Uliginosibacterium paludis KCTC:42655.</title>
        <authorList>
            <person name="Kim M.K."/>
        </authorList>
    </citation>
    <scope>NUCLEOTIDE SEQUENCE [LARGE SCALE GENOMIC DNA]</scope>
    <source>
        <strain evidence="1 2">KCTC 42655</strain>
    </source>
</reference>
<organism evidence="1 2">
    <name type="scientific">Uliginosibacterium paludis</name>
    <dbReference type="NCBI Taxonomy" id="1615952"/>
    <lineage>
        <taxon>Bacteria</taxon>
        <taxon>Pseudomonadati</taxon>
        <taxon>Pseudomonadota</taxon>
        <taxon>Betaproteobacteria</taxon>
        <taxon>Rhodocyclales</taxon>
        <taxon>Zoogloeaceae</taxon>
        <taxon>Uliginosibacterium</taxon>
    </lineage>
</organism>
<proteinExistence type="predicted"/>
<dbReference type="Proteomes" id="UP001548590">
    <property type="component" value="Unassembled WGS sequence"/>
</dbReference>
<keyword evidence="2" id="KW-1185">Reference proteome</keyword>
<gene>
    <name evidence="1" type="ORF">ABVT11_10570</name>
</gene>
<dbReference type="Pfam" id="PF06906">
    <property type="entry name" value="DUF1272"/>
    <property type="match status" value="1"/>
</dbReference>
<evidence type="ECO:0000313" key="2">
    <source>
        <dbReference type="Proteomes" id="UP001548590"/>
    </source>
</evidence>
<protein>
    <submittedName>
        <fullName evidence="1">DUF1272 domain-containing protein</fullName>
    </submittedName>
</protein>
<comment type="caution">
    <text evidence="1">The sequence shown here is derived from an EMBL/GenBank/DDBJ whole genome shotgun (WGS) entry which is preliminary data.</text>
</comment>
<dbReference type="EMBL" id="JBEWLZ010000005">
    <property type="protein sequence ID" value="MET1490269.1"/>
    <property type="molecule type" value="Genomic_DNA"/>
</dbReference>
<dbReference type="InterPro" id="IPR010696">
    <property type="entry name" value="DUF1272"/>
</dbReference>